<comment type="caution">
    <text evidence="15">The sequence shown here is derived from an EMBL/GenBank/DDBJ whole genome shotgun (WGS) entry which is preliminary data.</text>
</comment>
<reference evidence="15 16" key="1">
    <citation type="submission" date="2024-03" db="EMBL/GenBank/DDBJ databases">
        <title>High-quality draft genome sequencing of Tistrella sp. BH-R2-4.</title>
        <authorList>
            <person name="Dong C."/>
        </authorList>
    </citation>
    <scope>NUCLEOTIDE SEQUENCE [LARGE SCALE GENOMIC DNA]</scope>
    <source>
        <strain evidence="15 16">BH-R2-4</strain>
    </source>
</reference>
<keyword evidence="4" id="KW-0235">DNA replication</keyword>
<dbReference type="Proteomes" id="UP001413721">
    <property type="component" value="Unassembled WGS sequence"/>
</dbReference>
<feature type="domain" description="ATP-dependent DNA ligase family profile" evidence="14">
    <location>
        <begin position="310"/>
        <end position="412"/>
    </location>
</feature>
<keyword evidence="11" id="KW-0234">DNA repair</keyword>
<keyword evidence="12" id="KW-0131">Cell cycle</keyword>
<dbReference type="SUPFAM" id="SSF56091">
    <property type="entry name" value="DNA ligase/mRNA capping enzyme, catalytic domain"/>
    <property type="match status" value="1"/>
</dbReference>
<evidence type="ECO:0000256" key="9">
    <source>
        <dbReference type="ARBA" id="ARBA00022842"/>
    </source>
</evidence>
<dbReference type="PROSITE" id="PS00697">
    <property type="entry name" value="DNA_LIGASE_A1"/>
    <property type="match status" value="1"/>
</dbReference>
<evidence type="ECO:0000256" key="2">
    <source>
        <dbReference type="ARBA" id="ARBA00022598"/>
    </source>
</evidence>
<keyword evidence="2 15" id="KW-0436">Ligase</keyword>
<dbReference type="Gene3D" id="3.30.470.30">
    <property type="entry name" value="DNA ligase/mRNA capping enzyme"/>
    <property type="match status" value="1"/>
</dbReference>
<dbReference type="GO" id="GO:0003910">
    <property type="term" value="F:DNA ligase (ATP) activity"/>
    <property type="evidence" value="ECO:0007669"/>
    <property type="project" value="UniProtKB-EC"/>
</dbReference>
<evidence type="ECO:0000256" key="11">
    <source>
        <dbReference type="ARBA" id="ARBA00023204"/>
    </source>
</evidence>
<organism evidence="15 16">
    <name type="scientific">Tistrella arctica</name>
    <dbReference type="NCBI Taxonomy" id="3133430"/>
    <lineage>
        <taxon>Bacteria</taxon>
        <taxon>Pseudomonadati</taxon>
        <taxon>Pseudomonadota</taxon>
        <taxon>Alphaproteobacteria</taxon>
        <taxon>Geminicoccales</taxon>
        <taxon>Geminicoccaceae</taxon>
        <taxon>Tistrella</taxon>
    </lineage>
</organism>
<sequence>MRHFAELLDRLAFTRSRGARIRLIGDYLDRTADPDRGWTLAALAGRLTLKPARPTAIRALIGARTDPVLFALSYDYVGDLAETAALMWPEPLRAMPDVEGLRNDPGVTLTQVVDTLMAAGSAARAMDDIAGWMDGLDTGGRRVLLKLATGGLRTGVSTGLAKAAFADWAGLDPAEVDEIWHAVAPPYAALFAWAAGTAPRPDPAGLPHFRPVMLATSLDEGDLARLDPADFLAEWKWDGIRAQMVAEGGAIRLYARSGDDISAGFPDLVAAWPFGDAVVDGELLVMAADGLPRPFGDLQTRINRRTVGATLLKRLPAHLRLYDLLSVAGEDLRPLGFAARRARLAALVAEHPAARFDLSPLIAFDDWPALAALRRDPPSATIDGVMLKRRDAPYSAGRPTGPWFKWKRAPLTLDVVLMYVQRGHGQRDHAQPGHAQPGHSLQSSIHSDYTFGVWHGPVLVPVGKAGSGVTDQDLIALDRWVRDNTIDRFGPVRAVAAGLVLEVAFDSVQPSPRHKAGLALRFPRIARIRWDKPASEADRLEDAARLMVGADTHGD</sequence>
<evidence type="ECO:0000259" key="14">
    <source>
        <dbReference type="PROSITE" id="PS50160"/>
    </source>
</evidence>
<evidence type="ECO:0000256" key="12">
    <source>
        <dbReference type="ARBA" id="ARBA00023306"/>
    </source>
</evidence>
<dbReference type="InterPro" id="IPR050191">
    <property type="entry name" value="ATP-dep_DNA_ligase"/>
</dbReference>
<keyword evidence="8" id="KW-0067">ATP-binding</keyword>
<dbReference type="EMBL" id="JBBKTW010000003">
    <property type="protein sequence ID" value="MEN2988366.1"/>
    <property type="molecule type" value="Genomic_DNA"/>
</dbReference>
<name>A0ABU9YHV6_9PROT</name>
<dbReference type="InterPro" id="IPR012309">
    <property type="entry name" value="DNA_ligase_ATP-dep_C"/>
</dbReference>
<keyword evidence="16" id="KW-1185">Reference proteome</keyword>
<dbReference type="PANTHER" id="PTHR45674:SF13">
    <property type="entry name" value="DNA LIGASE-RELATED"/>
    <property type="match status" value="1"/>
</dbReference>
<evidence type="ECO:0000256" key="10">
    <source>
        <dbReference type="ARBA" id="ARBA00023172"/>
    </source>
</evidence>
<evidence type="ECO:0000256" key="4">
    <source>
        <dbReference type="ARBA" id="ARBA00022705"/>
    </source>
</evidence>
<evidence type="ECO:0000256" key="5">
    <source>
        <dbReference type="ARBA" id="ARBA00022723"/>
    </source>
</evidence>
<evidence type="ECO:0000313" key="16">
    <source>
        <dbReference type="Proteomes" id="UP001413721"/>
    </source>
</evidence>
<evidence type="ECO:0000256" key="6">
    <source>
        <dbReference type="ARBA" id="ARBA00022741"/>
    </source>
</evidence>
<dbReference type="Pfam" id="PF01068">
    <property type="entry name" value="DNA_ligase_A_M"/>
    <property type="match status" value="1"/>
</dbReference>
<evidence type="ECO:0000256" key="1">
    <source>
        <dbReference type="ARBA" id="ARBA00012727"/>
    </source>
</evidence>
<evidence type="ECO:0000256" key="3">
    <source>
        <dbReference type="ARBA" id="ARBA00022618"/>
    </source>
</evidence>
<dbReference type="RefSeq" id="WP_345937140.1">
    <property type="nucleotide sequence ID" value="NZ_JBBKTW010000003.1"/>
</dbReference>
<dbReference type="InterPro" id="IPR016059">
    <property type="entry name" value="DNA_ligase_ATP-dep_CS"/>
</dbReference>
<dbReference type="SUPFAM" id="SSF50249">
    <property type="entry name" value="Nucleic acid-binding proteins"/>
    <property type="match status" value="1"/>
</dbReference>
<dbReference type="PROSITE" id="PS50160">
    <property type="entry name" value="DNA_LIGASE_A3"/>
    <property type="match status" value="1"/>
</dbReference>
<dbReference type="InterPro" id="IPR012310">
    <property type="entry name" value="DNA_ligase_ATP-dep_cent"/>
</dbReference>
<dbReference type="Gene3D" id="1.10.3260.10">
    <property type="entry name" value="DNA ligase, ATP-dependent, N-terminal domain"/>
    <property type="match status" value="1"/>
</dbReference>
<evidence type="ECO:0000256" key="7">
    <source>
        <dbReference type="ARBA" id="ARBA00022763"/>
    </source>
</evidence>
<dbReference type="PANTHER" id="PTHR45674">
    <property type="entry name" value="DNA LIGASE 1/3 FAMILY MEMBER"/>
    <property type="match status" value="1"/>
</dbReference>
<keyword evidence="3" id="KW-0132">Cell division</keyword>
<keyword evidence="6" id="KW-0547">Nucleotide-binding</keyword>
<keyword evidence="5" id="KW-0479">Metal-binding</keyword>
<dbReference type="InterPro" id="IPR026333">
    <property type="entry name" value="ATP_dep_DNA_lig_pp_1105_fam"/>
</dbReference>
<accession>A0ABU9YHV6</accession>
<comment type="catalytic activity">
    <reaction evidence="13">
        <text>ATP + (deoxyribonucleotide)n-3'-hydroxyl + 5'-phospho-(deoxyribonucleotide)m = (deoxyribonucleotide)n+m + AMP + diphosphate.</text>
        <dbReference type="EC" id="6.5.1.1"/>
    </reaction>
</comment>
<dbReference type="Gene3D" id="2.40.50.140">
    <property type="entry name" value="Nucleic acid-binding proteins"/>
    <property type="match status" value="1"/>
</dbReference>
<keyword evidence="9" id="KW-0460">Magnesium</keyword>
<protein>
    <recommendedName>
        <fullName evidence="1">DNA ligase (ATP)</fullName>
        <ecNumber evidence="1">6.5.1.1</ecNumber>
    </recommendedName>
</protein>
<evidence type="ECO:0000313" key="15">
    <source>
        <dbReference type="EMBL" id="MEN2988366.1"/>
    </source>
</evidence>
<evidence type="ECO:0000256" key="13">
    <source>
        <dbReference type="ARBA" id="ARBA00034003"/>
    </source>
</evidence>
<keyword evidence="7" id="KW-0227">DNA damage</keyword>
<dbReference type="Pfam" id="PF04679">
    <property type="entry name" value="DNA_ligase_A_C"/>
    <property type="match status" value="1"/>
</dbReference>
<dbReference type="InterPro" id="IPR012340">
    <property type="entry name" value="NA-bd_OB-fold"/>
</dbReference>
<dbReference type="InterPro" id="IPR036599">
    <property type="entry name" value="DNA_ligase_N_sf"/>
</dbReference>
<keyword evidence="10" id="KW-0233">DNA recombination</keyword>
<evidence type="ECO:0000256" key="8">
    <source>
        <dbReference type="ARBA" id="ARBA00022840"/>
    </source>
</evidence>
<gene>
    <name evidence="15" type="ORF">WG926_08640</name>
</gene>
<proteinExistence type="predicted"/>
<dbReference type="NCBIfam" id="TIGR04120">
    <property type="entry name" value="DNA_lig_bact"/>
    <property type="match status" value="1"/>
</dbReference>
<dbReference type="EC" id="6.5.1.1" evidence="1"/>